<keyword evidence="12" id="KW-1185">Reference proteome</keyword>
<dbReference type="RefSeq" id="WP_053928236.1">
    <property type="nucleotide sequence ID" value="NZ_LGKG01000207.1"/>
</dbReference>
<dbReference type="EMBL" id="LGKG01000207">
    <property type="protein sequence ID" value="KPC58481.1"/>
    <property type="molecule type" value="Genomic_DNA"/>
</dbReference>
<dbReference type="GO" id="GO:0008270">
    <property type="term" value="F:zinc ion binding"/>
    <property type="evidence" value="ECO:0007669"/>
    <property type="project" value="InterPro"/>
</dbReference>
<evidence type="ECO:0000313" key="12">
    <source>
        <dbReference type="Proteomes" id="UP000037982"/>
    </source>
</evidence>
<accession>A0A0N0GUI9</accession>
<dbReference type="InterPro" id="IPR001842">
    <property type="entry name" value="Peptidase_M36"/>
</dbReference>
<evidence type="ECO:0000256" key="5">
    <source>
        <dbReference type="ARBA" id="ARBA00022670"/>
    </source>
</evidence>
<evidence type="ECO:0000256" key="6">
    <source>
        <dbReference type="ARBA" id="ARBA00022723"/>
    </source>
</evidence>
<dbReference type="AlphaFoldDB" id="A0A0N0GUI9"/>
<keyword evidence="7" id="KW-0378">Hydrolase</keyword>
<dbReference type="GO" id="GO:0004222">
    <property type="term" value="F:metalloendopeptidase activity"/>
    <property type="evidence" value="ECO:0007669"/>
    <property type="project" value="InterPro"/>
</dbReference>
<gene>
    <name evidence="11" type="ORF">ADL29_39290</name>
</gene>
<dbReference type="Gene3D" id="3.10.170.10">
    <property type="match status" value="1"/>
</dbReference>
<keyword evidence="5" id="KW-0645">Protease</keyword>
<comment type="similarity">
    <text evidence="3">Belongs to the peptidase M36 family.</text>
</comment>
<comment type="cofactor">
    <cofactor evidence="1">
        <name>Zn(2+)</name>
        <dbReference type="ChEBI" id="CHEBI:29105"/>
    </cofactor>
</comment>
<evidence type="ECO:0000256" key="10">
    <source>
        <dbReference type="ARBA" id="ARBA00023145"/>
    </source>
</evidence>
<dbReference type="GO" id="GO:0005615">
    <property type="term" value="C:extracellular space"/>
    <property type="evidence" value="ECO:0007669"/>
    <property type="project" value="InterPro"/>
</dbReference>
<evidence type="ECO:0000256" key="8">
    <source>
        <dbReference type="ARBA" id="ARBA00022833"/>
    </source>
</evidence>
<dbReference type="Gene3D" id="1.10.390.10">
    <property type="entry name" value="Neutral Protease Domain 2"/>
    <property type="match status" value="1"/>
</dbReference>
<evidence type="ECO:0000256" key="4">
    <source>
        <dbReference type="ARBA" id="ARBA00022525"/>
    </source>
</evidence>
<dbReference type="PANTHER" id="PTHR33478">
    <property type="entry name" value="EXTRACELLULAR METALLOPROTEINASE MEP"/>
    <property type="match status" value="1"/>
</dbReference>
<keyword evidence="10" id="KW-0865">Zymogen</keyword>
<evidence type="ECO:0000256" key="9">
    <source>
        <dbReference type="ARBA" id="ARBA00023049"/>
    </source>
</evidence>
<evidence type="ECO:0000256" key="3">
    <source>
        <dbReference type="ARBA" id="ARBA00006006"/>
    </source>
</evidence>
<evidence type="ECO:0000313" key="11">
    <source>
        <dbReference type="EMBL" id="KPC58481.1"/>
    </source>
</evidence>
<dbReference type="GO" id="GO:0006508">
    <property type="term" value="P:proteolysis"/>
    <property type="evidence" value="ECO:0007669"/>
    <property type="project" value="UniProtKB-KW"/>
</dbReference>
<evidence type="ECO:0000256" key="7">
    <source>
        <dbReference type="ARBA" id="ARBA00022801"/>
    </source>
</evidence>
<protein>
    <recommendedName>
        <fullName evidence="13">FTP domain-containing protein</fullName>
    </recommendedName>
</protein>
<dbReference type="PATRIC" id="fig|66876.3.peg.8624"/>
<comment type="caution">
    <text evidence="11">The sequence shown here is derived from an EMBL/GenBank/DDBJ whole genome shotgun (WGS) entry which is preliminary data.</text>
</comment>
<reference evidence="12" key="1">
    <citation type="submission" date="2015-07" db="EMBL/GenBank/DDBJ databases">
        <authorList>
            <person name="Ju K.-S."/>
            <person name="Doroghazi J.R."/>
            <person name="Metcalf W.W."/>
        </authorList>
    </citation>
    <scope>NUCLEOTIDE SEQUENCE [LARGE SCALE GENOMIC DNA]</scope>
    <source>
        <strain evidence="12">NRRL ISP-5002</strain>
    </source>
</reference>
<evidence type="ECO:0008006" key="13">
    <source>
        <dbReference type="Google" id="ProtNLM"/>
    </source>
</evidence>
<dbReference type="SUPFAM" id="SSF55486">
    <property type="entry name" value="Metalloproteases ('zincins'), catalytic domain"/>
    <property type="match status" value="1"/>
</dbReference>
<proteinExistence type="inferred from homology"/>
<name>A0A0N0GUI9_9ACTN</name>
<comment type="subcellular location">
    <subcellularLocation>
        <location evidence="2">Secreted</location>
    </subcellularLocation>
</comment>
<dbReference type="Proteomes" id="UP000037982">
    <property type="component" value="Unassembled WGS sequence"/>
</dbReference>
<keyword evidence="4" id="KW-0964">Secreted</keyword>
<dbReference type="PANTHER" id="PTHR33478:SF1">
    <property type="entry name" value="EXTRACELLULAR METALLOPROTEINASE MEP"/>
    <property type="match status" value="1"/>
</dbReference>
<keyword evidence="9" id="KW-0482">Metalloprotease</keyword>
<evidence type="ECO:0000256" key="2">
    <source>
        <dbReference type="ARBA" id="ARBA00004613"/>
    </source>
</evidence>
<dbReference type="InterPro" id="IPR050371">
    <property type="entry name" value="Fungal_virulence_M36"/>
</dbReference>
<evidence type="ECO:0000256" key="1">
    <source>
        <dbReference type="ARBA" id="ARBA00001947"/>
    </source>
</evidence>
<sequence>MSVLIDKRNTEFDRLASVDRADAFLDDTDRVAASVDHTLVADRSKVNRFTGHLTELRVAGAPGFTTDRAAPASGATSPPDTGYIAQAKDYVASVAEAIGFSAGEPVEFEADPNVTTTSEGMRVVSLQQVLNGIEVWAMAPKVWLHPDGTVDRIVGDTVSTPENLPVKPTVPAEVALRVAAAKAAEPRTLKGAFGDDELPRLDISQGFERLSAQTRNDEPMTFSQGPFEEAVPARLVYLYMGDDARLTWKFTFSRENLAAQYIAFVEADDRTENLEEPEILYFFDAVSHAVAGSVFQRDPAESTLHKVPFPLPTSDYPTLVPPGMPAGFPLPWAEKHDGKVSTEGSNVRALNGATRRPFEVNVDASGNGVFDAAQDTPEQLVTNIFYFCNLAHDLFMMLGFTEDQGNFQAVNVTGTGKGADPVRALAHPGPVQGTANMATRADGLEAVMNMGLVTSTGRHTANSYHVVVHEFCHGVSNRLVGGLFDANGLREEQSVAMGEGWGDFFALTTSNFSKSEERVVIGDWVVNRAKGIRQRPYDSEYPGKFGDIGKGTGEVSGPGNGDLSYQEVHDVGEIWCAALMEMTRKVSAALNNKEQGYRVTWQAVVDGMKLTPKNPSFLVARDAILRALKAMKGGPLLTTTQYTTARKAAWEAFAKFGMGFDAFCPNATFTGCRGGTAMPPADHED</sequence>
<keyword evidence="8" id="KW-0862">Zinc</keyword>
<keyword evidence="6" id="KW-0479">Metal-binding</keyword>
<dbReference type="InterPro" id="IPR027268">
    <property type="entry name" value="Peptidase_M4/M1_CTD_sf"/>
</dbReference>
<dbReference type="Pfam" id="PF02128">
    <property type="entry name" value="Peptidase_M36"/>
    <property type="match status" value="1"/>
</dbReference>
<organism evidence="11 12">
    <name type="scientific">Streptomyces chattanoogensis</name>
    <dbReference type="NCBI Taxonomy" id="66876"/>
    <lineage>
        <taxon>Bacteria</taxon>
        <taxon>Bacillati</taxon>
        <taxon>Actinomycetota</taxon>
        <taxon>Actinomycetes</taxon>
        <taxon>Kitasatosporales</taxon>
        <taxon>Streptomycetaceae</taxon>
        <taxon>Streptomyces</taxon>
    </lineage>
</organism>